<organism evidence="2 3">
    <name type="scientific">Citricoccus parietis</name>
    <dbReference type="NCBI Taxonomy" id="592307"/>
    <lineage>
        <taxon>Bacteria</taxon>
        <taxon>Bacillati</taxon>
        <taxon>Actinomycetota</taxon>
        <taxon>Actinomycetes</taxon>
        <taxon>Micrococcales</taxon>
        <taxon>Micrococcaceae</taxon>
        <taxon>Citricoccus</taxon>
    </lineage>
</organism>
<gene>
    <name evidence="2" type="ORF">ACFFX0_28690</name>
</gene>
<evidence type="ECO:0000256" key="1">
    <source>
        <dbReference type="SAM" id="MobiDB-lite"/>
    </source>
</evidence>
<evidence type="ECO:0000313" key="2">
    <source>
        <dbReference type="EMBL" id="MFB9074950.1"/>
    </source>
</evidence>
<comment type="caution">
    <text evidence="2">The sequence shown here is derived from an EMBL/GenBank/DDBJ whole genome shotgun (WGS) entry which is preliminary data.</text>
</comment>
<feature type="compositionally biased region" description="Basic residues" evidence="1">
    <location>
        <begin position="122"/>
        <end position="136"/>
    </location>
</feature>
<reference evidence="2 3" key="1">
    <citation type="submission" date="2024-09" db="EMBL/GenBank/DDBJ databases">
        <authorList>
            <person name="Sun Q."/>
            <person name="Mori K."/>
        </authorList>
    </citation>
    <scope>NUCLEOTIDE SEQUENCE [LARGE SCALE GENOMIC DNA]</scope>
    <source>
        <strain evidence="2 3">CCM 7609</strain>
    </source>
</reference>
<dbReference type="EMBL" id="JBHMFI010000004">
    <property type="protein sequence ID" value="MFB9074950.1"/>
    <property type="molecule type" value="Genomic_DNA"/>
</dbReference>
<sequence length="159" mass="16446">MHDAAAVLAGQGQDHGVARDLGRTGQGGVGRGGRGRSVHGESIPISIVIWVTEHEIVVRGSAVPQEGPGRRSWAAGGPGLGPQATLWHSGRQQRDGSGAVRRVHRQREQRTGHGQPADAVVGHRRGGGPHHHRRCHRVGEAESGPAAGGGPPGGGRPPR</sequence>
<dbReference type="Proteomes" id="UP001589575">
    <property type="component" value="Unassembled WGS sequence"/>
</dbReference>
<proteinExistence type="predicted"/>
<protein>
    <submittedName>
        <fullName evidence="2">Uncharacterized protein</fullName>
    </submittedName>
</protein>
<evidence type="ECO:0000313" key="3">
    <source>
        <dbReference type="Proteomes" id="UP001589575"/>
    </source>
</evidence>
<keyword evidence="3" id="KW-1185">Reference proteome</keyword>
<accession>A0ABV5G7M4</accession>
<name>A0ABV5G7M4_9MICC</name>
<feature type="region of interest" description="Disordered" evidence="1">
    <location>
        <begin position="1"/>
        <end position="38"/>
    </location>
</feature>
<feature type="region of interest" description="Disordered" evidence="1">
    <location>
        <begin position="62"/>
        <end position="159"/>
    </location>
</feature>